<protein>
    <submittedName>
        <fullName evidence="2">Uncharacterized protein</fullName>
    </submittedName>
</protein>
<dbReference type="InParanoid" id="A0A165FRD3"/>
<keyword evidence="1" id="KW-0732">Signal</keyword>
<organism evidence="2 3">
    <name type="scientific">Exidia glandulosa HHB12029</name>
    <dbReference type="NCBI Taxonomy" id="1314781"/>
    <lineage>
        <taxon>Eukaryota</taxon>
        <taxon>Fungi</taxon>
        <taxon>Dikarya</taxon>
        <taxon>Basidiomycota</taxon>
        <taxon>Agaricomycotina</taxon>
        <taxon>Agaricomycetes</taxon>
        <taxon>Auriculariales</taxon>
        <taxon>Exidiaceae</taxon>
        <taxon>Exidia</taxon>
    </lineage>
</organism>
<accession>A0A165FRD3</accession>
<gene>
    <name evidence="2" type="ORF">EXIGLDRAFT_695632</name>
</gene>
<sequence length="199" mass="21495">MRFAALFAASALAAVASAQNWCPLLFNYYTAVRFHSIADNNLVWTAFNIAEYMYEGIELAPISTDRSLLIRQKYYLPEVNSTYNGINYPGRFAIIAHRAAPSQNDFAIKTRCVSSTVGKVQGRQCAGLLATDPPYIPESGTSFAWTLECESCHIGVAAGCTVAAVGGNVDRHCVTLNGDKLALDATCAAPAKFDIKAWA</sequence>
<dbReference type="Proteomes" id="UP000077266">
    <property type="component" value="Unassembled WGS sequence"/>
</dbReference>
<name>A0A165FRD3_EXIGL</name>
<dbReference type="AlphaFoldDB" id="A0A165FRD3"/>
<dbReference type="EMBL" id="KV426073">
    <property type="protein sequence ID" value="KZV89411.1"/>
    <property type="molecule type" value="Genomic_DNA"/>
</dbReference>
<reference evidence="2 3" key="1">
    <citation type="journal article" date="2016" name="Mol. Biol. Evol.">
        <title>Comparative Genomics of Early-Diverging Mushroom-Forming Fungi Provides Insights into the Origins of Lignocellulose Decay Capabilities.</title>
        <authorList>
            <person name="Nagy L.G."/>
            <person name="Riley R."/>
            <person name="Tritt A."/>
            <person name="Adam C."/>
            <person name="Daum C."/>
            <person name="Floudas D."/>
            <person name="Sun H."/>
            <person name="Yadav J.S."/>
            <person name="Pangilinan J."/>
            <person name="Larsson K.H."/>
            <person name="Matsuura K."/>
            <person name="Barry K."/>
            <person name="Labutti K."/>
            <person name="Kuo R."/>
            <person name="Ohm R.A."/>
            <person name="Bhattacharya S.S."/>
            <person name="Shirouzu T."/>
            <person name="Yoshinaga Y."/>
            <person name="Martin F.M."/>
            <person name="Grigoriev I.V."/>
            <person name="Hibbett D.S."/>
        </authorList>
    </citation>
    <scope>NUCLEOTIDE SEQUENCE [LARGE SCALE GENOMIC DNA]</scope>
    <source>
        <strain evidence="2 3">HHB12029</strain>
    </source>
</reference>
<keyword evidence="3" id="KW-1185">Reference proteome</keyword>
<feature type="signal peptide" evidence="1">
    <location>
        <begin position="1"/>
        <end position="18"/>
    </location>
</feature>
<evidence type="ECO:0000313" key="2">
    <source>
        <dbReference type="EMBL" id="KZV89411.1"/>
    </source>
</evidence>
<feature type="chain" id="PRO_5007857888" evidence="1">
    <location>
        <begin position="19"/>
        <end position="199"/>
    </location>
</feature>
<proteinExistence type="predicted"/>
<evidence type="ECO:0000256" key="1">
    <source>
        <dbReference type="SAM" id="SignalP"/>
    </source>
</evidence>
<evidence type="ECO:0000313" key="3">
    <source>
        <dbReference type="Proteomes" id="UP000077266"/>
    </source>
</evidence>